<organism evidence="1 2">
    <name type="scientific">Kutzneria buriramensis</name>
    <dbReference type="NCBI Taxonomy" id="1045776"/>
    <lineage>
        <taxon>Bacteria</taxon>
        <taxon>Bacillati</taxon>
        <taxon>Actinomycetota</taxon>
        <taxon>Actinomycetes</taxon>
        <taxon>Pseudonocardiales</taxon>
        <taxon>Pseudonocardiaceae</taxon>
        <taxon>Kutzneria</taxon>
    </lineage>
</organism>
<dbReference type="Gene3D" id="3.40.190.10">
    <property type="entry name" value="Periplasmic binding protein-like II"/>
    <property type="match status" value="2"/>
</dbReference>
<dbReference type="Pfam" id="PF16868">
    <property type="entry name" value="NMT1_3"/>
    <property type="match status" value="1"/>
</dbReference>
<dbReference type="SUPFAM" id="SSF53850">
    <property type="entry name" value="Periplasmic binding protein-like II"/>
    <property type="match status" value="1"/>
</dbReference>
<sequence length="325" mass="33525">MITTNSRPAGSAAAGLNRRTLLKAALVGALTAGCTGPGPSRSLTIATGEPGGFYLAFGRLLAAQIDAVEPWLRCTVTETTASVANIDLLRSGKADLALVLADTARAASAGQAPFTTAVDLRAIGRVYENYLQLVVRNDSPVHALSDLDGRPVSLGATGSGAALTGDRIVSVAGITPQVRHLPLADAVSALASGDIDALLWSGGVPTPALAQLDSTVGIRLLPLDGVLSGLRARYGMLYEQLPVPSGAYRFVHEVPTVGVANLLVALPTLPDDVAGAVVDVLIDRADQLVPHDALGTQFLDIRTLIGTDDLPLHPGAAQSYRHHHG</sequence>
<dbReference type="Proteomes" id="UP000256269">
    <property type="component" value="Unassembled WGS sequence"/>
</dbReference>
<evidence type="ECO:0000313" key="2">
    <source>
        <dbReference type="Proteomes" id="UP000256269"/>
    </source>
</evidence>
<dbReference type="EMBL" id="QUNO01000015">
    <property type="protein sequence ID" value="REH37043.1"/>
    <property type="molecule type" value="Genomic_DNA"/>
</dbReference>
<accession>A0A3E0H1W4</accession>
<gene>
    <name evidence="1" type="ORF">BCF44_11547</name>
</gene>
<name>A0A3E0H1W4_9PSEU</name>
<dbReference type="RefSeq" id="WP_116179205.1">
    <property type="nucleotide sequence ID" value="NZ_CP144375.1"/>
</dbReference>
<dbReference type="PANTHER" id="PTHR42941:SF1">
    <property type="entry name" value="SLL1037 PROTEIN"/>
    <property type="match status" value="1"/>
</dbReference>
<dbReference type="PROSITE" id="PS51257">
    <property type="entry name" value="PROKAR_LIPOPROTEIN"/>
    <property type="match status" value="1"/>
</dbReference>
<dbReference type="OrthoDB" id="5582316at2"/>
<dbReference type="InterPro" id="IPR006311">
    <property type="entry name" value="TAT_signal"/>
</dbReference>
<evidence type="ECO:0000313" key="1">
    <source>
        <dbReference type="EMBL" id="REH37043.1"/>
    </source>
</evidence>
<keyword evidence="2" id="KW-1185">Reference proteome</keyword>
<proteinExistence type="predicted"/>
<dbReference type="NCBIfam" id="TIGR02122">
    <property type="entry name" value="TRAP_TAXI"/>
    <property type="match status" value="1"/>
</dbReference>
<reference evidence="1 2" key="1">
    <citation type="submission" date="2018-08" db="EMBL/GenBank/DDBJ databases">
        <title>Genomic Encyclopedia of Archaeal and Bacterial Type Strains, Phase II (KMG-II): from individual species to whole genera.</title>
        <authorList>
            <person name="Goeker M."/>
        </authorList>
    </citation>
    <scope>NUCLEOTIDE SEQUENCE [LARGE SCALE GENOMIC DNA]</scope>
    <source>
        <strain evidence="1 2">DSM 45791</strain>
    </source>
</reference>
<comment type="caution">
    <text evidence="1">The sequence shown here is derived from an EMBL/GenBank/DDBJ whole genome shotgun (WGS) entry which is preliminary data.</text>
</comment>
<dbReference type="AlphaFoldDB" id="A0A3E0H1W4"/>
<dbReference type="PROSITE" id="PS51318">
    <property type="entry name" value="TAT"/>
    <property type="match status" value="1"/>
</dbReference>
<dbReference type="PANTHER" id="PTHR42941">
    <property type="entry name" value="SLL1037 PROTEIN"/>
    <property type="match status" value="1"/>
</dbReference>
<dbReference type="InterPro" id="IPR011852">
    <property type="entry name" value="TRAP_TAXI"/>
</dbReference>
<evidence type="ECO:0008006" key="3">
    <source>
        <dbReference type="Google" id="ProtNLM"/>
    </source>
</evidence>
<protein>
    <recommendedName>
        <fullName evidence="3">TRAP transporter TAXI family solute receptor</fullName>
    </recommendedName>
</protein>